<protein>
    <submittedName>
        <fullName evidence="1">Uncharacterized protein</fullName>
    </submittedName>
</protein>
<dbReference type="EMBL" id="AWWV01015206">
    <property type="protein sequence ID" value="OMO53329.1"/>
    <property type="molecule type" value="Genomic_DNA"/>
</dbReference>
<comment type="caution">
    <text evidence="1">The sequence shown here is derived from an EMBL/GenBank/DDBJ whole genome shotgun (WGS) entry which is preliminary data.</text>
</comment>
<gene>
    <name evidence="1" type="ORF">CCACVL1_28718</name>
</gene>
<name>A0A1R3G5G6_COCAP</name>
<accession>A0A1R3G5G6</accession>
<dbReference type="AlphaFoldDB" id="A0A1R3G5G6"/>
<evidence type="ECO:0000313" key="1">
    <source>
        <dbReference type="EMBL" id="OMO53329.1"/>
    </source>
</evidence>
<organism evidence="1 2">
    <name type="scientific">Corchorus capsularis</name>
    <name type="common">Jute</name>
    <dbReference type="NCBI Taxonomy" id="210143"/>
    <lineage>
        <taxon>Eukaryota</taxon>
        <taxon>Viridiplantae</taxon>
        <taxon>Streptophyta</taxon>
        <taxon>Embryophyta</taxon>
        <taxon>Tracheophyta</taxon>
        <taxon>Spermatophyta</taxon>
        <taxon>Magnoliopsida</taxon>
        <taxon>eudicotyledons</taxon>
        <taxon>Gunneridae</taxon>
        <taxon>Pentapetalae</taxon>
        <taxon>rosids</taxon>
        <taxon>malvids</taxon>
        <taxon>Malvales</taxon>
        <taxon>Malvaceae</taxon>
        <taxon>Grewioideae</taxon>
        <taxon>Apeibeae</taxon>
        <taxon>Corchorus</taxon>
    </lineage>
</organism>
<proteinExistence type="predicted"/>
<sequence length="36" mass="4157">MAIRNAVGYPPKPESPPKILEDLDKYIRPDIGFWTK</sequence>
<dbReference type="Gramene" id="OMO53329">
    <property type="protein sequence ID" value="OMO53329"/>
    <property type="gene ID" value="CCACVL1_28718"/>
</dbReference>
<reference evidence="1 2" key="1">
    <citation type="submission" date="2013-09" db="EMBL/GenBank/DDBJ databases">
        <title>Corchorus capsularis genome sequencing.</title>
        <authorList>
            <person name="Alam M."/>
            <person name="Haque M.S."/>
            <person name="Islam M.S."/>
            <person name="Emdad E.M."/>
            <person name="Islam M.M."/>
            <person name="Ahmed B."/>
            <person name="Halim A."/>
            <person name="Hossen Q.M.M."/>
            <person name="Hossain M.Z."/>
            <person name="Ahmed R."/>
            <person name="Khan M.M."/>
            <person name="Islam R."/>
            <person name="Rashid M.M."/>
            <person name="Khan S.A."/>
            <person name="Rahman M.S."/>
            <person name="Alam M."/>
        </authorList>
    </citation>
    <scope>NUCLEOTIDE SEQUENCE [LARGE SCALE GENOMIC DNA]</scope>
    <source>
        <strain evidence="2">cv. CVL-1</strain>
        <tissue evidence="1">Whole seedling</tissue>
    </source>
</reference>
<evidence type="ECO:0000313" key="2">
    <source>
        <dbReference type="Proteomes" id="UP000188268"/>
    </source>
</evidence>
<dbReference type="Proteomes" id="UP000188268">
    <property type="component" value="Unassembled WGS sequence"/>
</dbReference>
<keyword evidence="2" id="KW-1185">Reference proteome</keyword>